<keyword evidence="2" id="KW-1185">Reference proteome</keyword>
<dbReference type="SUPFAM" id="SSF54909">
    <property type="entry name" value="Dimeric alpha+beta barrel"/>
    <property type="match status" value="1"/>
</dbReference>
<dbReference type="InterPro" id="IPR011008">
    <property type="entry name" value="Dimeric_a/b-barrel"/>
</dbReference>
<dbReference type="OrthoDB" id="9799608at2"/>
<reference evidence="1 2" key="1">
    <citation type="submission" date="2016-10" db="EMBL/GenBank/DDBJ databases">
        <authorList>
            <person name="de Groot N.N."/>
        </authorList>
    </citation>
    <scope>NUCLEOTIDE SEQUENCE [LARGE SCALE GENOMIC DNA]</scope>
    <source>
        <strain evidence="1 2">RK1</strain>
    </source>
</reference>
<dbReference type="InterPro" id="IPR008000">
    <property type="entry name" value="Rham/fucose_mutarotase"/>
</dbReference>
<protein>
    <submittedName>
        <fullName evidence="1">L-rhamnose mutarotase</fullName>
    </submittedName>
</protein>
<dbReference type="STRING" id="1477437.SAMN05444682_101523"/>
<gene>
    <name evidence="1" type="ORF">SAMN05444682_101523</name>
</gene>
<dbReference type="PANTHER" id="PTHR34389:SF2">
    <property type="entry name" value="L-RHAMNOSE MUTAROTASE"/>
    <property type="match status" value="1"/>
</dbReference>
<dbReference type="RefSeq" id="WP_090623804.1">
    <property type="nucleotide sequence ID" value="NZ_FOQO01000001.1"/>
</dbReference>
<dbReference type="AlphaFoldDB" id="A0A1I3DL22"/>
<evidence type="ECO:0000313" key="1">
    <source>
        <dbReference type="EMBL" id="SFH87279.1"/>
    </source>
</evidence>
<proteinExistence type="predicted"/>
<dbReference type="EMBL" id="FOQO01000001">
    <property type="protein sequence ID" value="SFH87279.1"/>
    <property type="molecule type" value="Genomic_DNA"/>
</dbReference>
<evidence type="ECO:0000313" key="2">
    <source>
        <dbReference type="Proteomes" id="UP000198670"/>
    </source>
</evidence>
<sequence>MVIRKSFVIEAREGLLEIYIQRHNPIWPQLRDVLTAHGVRNYSIFHRPGTHQLFGYFEIRDESLFAQLAHHPICKDWWLHMTEVLVCEQADSIKGKEELLEEIFHLN</sequence>
<dbReference type="Proteomes" id="UP000198670">
    <property type="component" value="Unassembled WGS sequence"/>
</dbReference>
<name>A0A1I3DL22_9SPHI</name>
<accession>A0A1I3DL22</accession>
<dbReference type="Pfam" id="PF05336">
    <property type="entry name" value="rhaM"/>
    <property type="match status" value="1"/>
</dbReference>
<dbReference type="GO" id="GO:0016857">
    <property type="term" value="F:racemase and epimerase activity, acting on carbohydrates and derivatives"/>
    <property type="evidence" value="ECO:0007669"/>
    <property type="project" value="InterPro"/>
</dbReference>
<dbReference type="GO" id="GO:0019301">
    <property type="term" value="P:rhamnose catabolic process"/>
    <property type="evidence" value="ECO:0007669"/>
    <property type="project" value="TreeGrafter"/>
</dbReference>
<organism evidence="1 2">
    <name type="scientific">Parapedobacter indicus</name>
    <dbReference type="NCBI Taxonomy" id="1477437"/>
    <lineage>
        <taxon>Bacteria</taxon>
        <taxon>Pseudomonadati</taxon>
        <taxon>Bacteroidota</taxon>
        <taxon>Sphingobacteriia</taxon>
        <taxon>Sphingobacteriales</taxon>
        <taxon>Sphingobacteriaceae</taxon>
        <taxon>Parapedobacter</taxon>
    </lineage>
</organism>
<dbReference type="Gene3D" id="3.30.70.100">
    <property type="match status" value="1"/>
</dbReference>
<dbReference type="PANTHER" id="PTHR34389">
    <property type="entry name" value="L-RHAMNOSE MUTAROTASE"/>
    <property type="match status" value="1"/>
</dbReference>